<dbReference type="AlphaFoldDB" id="A0AA40FSK8"/>
<sequence length="149" mass="17721">MFDTLIGRMTLKIYVYRFEVVHNAKERNDIGRGIAFQLLDFPEKTRFPRACTQAERSETHVITIKQDLEETPLRHQKFRKQSPKKLQPHSRESTLRTQRVGGAISRQPNWLKPKKAMVRDRGFFEDQMSKKNQKFARCHTNQVYSKRCK</sequence>
<keyword evidence="3" id="KW-1185">Reference proteome</keyword>
<evidence type="ECO:0000313" key="2">
    <source>
        <dbReference type="EMBL" id="KAK1124112.1"/>
    </source>
</evidence>
<feature type="region of interest" description="Disordered" evidence="1">
    <location>
        <begin position="76"/>
        <end position="108"/>
    </location>
</feature>
<organism evidence="2 3">
    <name type="scientific">Melipona bicolor</name>
    <dbReference type="NCBI Taxonomy" id="60889"/>
    <lineage>
        <taxon>Eukaryota</taxon>
        <taxon>Metazoa</taxon>
        <taxon>Ecdysozoa</taxon>
        <taxon>Arthropoda</taxon>
        <taxon>Hexapoda</taxon>
        <taxon>Insecta</taxon>
        <taxon>Pterygota</taxon>
        <taxon>Neoptera</taxon>
        <taxon>Endopterygota</taxon>
        <taxon>Hymenoptera</taxon>
        <taxon>Apocrita</taxon>
        <taxon>Aculeata</taxon>
        <taxon>Apoidea</taxon>
        <taxon>Anthophila</taxon>
        <taxon>Apidae</taxon>
        <taxon>Melipona</taxon>
    </lineage>
</organism>
<name>A0AA40FSK8_9HYME</name>
<accession>A0AA40FSK8</accession>
<evidence type="ECO:0000256" key="1">
    <source>
        <dbReference type="SAM" id="MobiDB-lite"/>
    </source>
</evidence>
<reference evidence="2" key="1">
    <citation type="submission" date="2021-10" db="EMBL/GenBank/DDBJ databases">
        <title>Melipona bicolor Genome sequencing and assembly.</title>
        <authorList>
            <person name="Araujo N.S."/>
            <person name="Arias M.C."/>
        </authorList>
    </citation>
    <scope>NUCLEOTIDE SEQUENCE</scope>
    <source>
        <strain evidence="2">USP_2M_L1-L4_2017</strain>
        <tissue evidence="2">Whole body</tissue>
    </source>
</reference>
<proteinExistence type="predicted"/>
<protein>
    <submittedName>
        <fullName evidence="2">Uncharacterized protein</fullName>
    </submittedName>
</protein>
<comment type="caution">
    <text evidence="2">The sequence shown here is derived from an EMBL/GenBank/DDBJ whole genome shotgun (WGS) entry which is preliminary data.</text>
</comment>
<gene>
    <name evidence="2" type="ORF">K0M31_007135</name>
</gene>
<evidence type="ECO:0000313" key="3">
    <source>
        <dbReference type="Proteomes" id="UP001177670"/>
    </source>
</evidence>
<dbReference type="Proteomes" id="UP001177670">
    <property type="component" value="Unassembled WGS sequence"/>
</dbReference>
<dbReference type="EMBL" id="JAHYIQ010000019">
    <property type="protein sequence ID" value="KAK1124112.1"/>
    <property type="molecule type" value="Genomic_DNA"/>
</dbReference>
<feature type="compositionally biased region" description="Basic residues" evidence="1">
    <location>
        <begin position="76"/>
        <end position="88"/>
    </location>
</feature>